<evidence type="ECO:0000256" key="1">
    <source>
        <dbReference type="ARBA" id="ARBA00011073"/>
    </source>
</evidence>
<keyword evidence="9" id="KW-1185">Reference proteome</keyword>
<dbReference type="GO" id="GO:0008233">
    <property type="term" value="F:peptidase activity"/>
    <property type="evidence" value="ECO:0007669"/>
    <property type="project" value="UniProtKB-KW"/>
</dbReference>
<reference evidence="9" key="1">
    <citation type="journal article" date="2019" name="Int. J. Syst. Evol. Microbiol.">
        <title>The Global Catalogue of Microorganisms (GCM) 10K type strain sequencing project: providing services to taxonomists for standard genome sequencing and annotation.</title>
        <authorList>
            <consortium name="The Broad Institute Genomics Platform"/>
            <consortium name="The Broad Institute Genome Sequencing Center for Infectious Disease"/>
            <person name="Wu L."/>
            <person name="Ma J."/>
        </authorList>
    </citation>
    <scope>NUCLEOTIDE SEQUENCE [LARGE SCALE GENOMIC DNA]</scope>
    <source>
        <strain evidence="9">JCM 15443</strain>
    </source>
</reference>
<gene>
    <name evidence="8" type="primary">isp</name>
    <name evidence="8" type="ORF">GCM10010841_20450</name>
</gene>
<organism evidence="8 9">
    <name type="scientific">Deinococcus aerophilus</name>
    <dbReference type="NCBI Taxonomy" id="522488"/>
    <lineage>
        <taxon>Bacteria</taxon>
        <taxon>Thermotogati</taxon>
        <taxon>Deinococcota</taxon>
        <taxon>Deinococci</taxon>
        <taxon>Deinococcales</taxon>
        <taxon>Deinococcaceae</taxon>
        <taxon>Deinococcus</taxon>
    </lineage>
</organism>
<dbReference type="CDD" id="cd07480">
    <property type="entry name" value="Peptidases_S8_12"/>
    <property type="match status" value="1"/>
</dbReference>
<evidence type="ECO:0000313" key="9">
    <source>
        <dbReference type="Proteomes" id="UP000661918"/>
    </source>
</evidence>
<evidence type="ECO:0000259" key="7">
    <source>
        <dbReference type="Pfam" id="PF00082"/>
    </source>
</evidence>
<dbReference type="PRINTS" id="PR00723">
    <property type="entry name" value="SUBTILISIN"/>
</dbReference>
<dbReference type="InterPro" id="IPR050131">
    <property type="entry name" value="Peptidase_S8_subtilisin-like"/>
</dbReference>
<dbReference type="InterPro" id="IPR023828">
    <property type="entry name" value="Peptidase_S8_Ser-AS"/>
</dbReference>
<dbReference type="RefSeq" id="WP_188904099.1">
    <property type="nucleotide sequence ID" value="NZ_BMOM01000015.1"/>
</dbReference>
<evidence type="ECO:0000256" key="4">
    <source>
        <dbReference type="ARBA" id="ARBA00022825"/>
    </source>
</evidence>
<dbReference type="InterPro" id="IPR023827">
    <property type="entry name" value="Peptidase_S8_Asp-AS"/>
</dbReference>
<dbReference type="Pfam" id="PF00082">
    <property type="entry name" value="Peptidase_S8"/>
    <property type="match status" value="1"/>
</dbReference>
<dbReference type="Gene3D" id="3.40.50.200">
    <property type="entry name" value="Peptidase S8/S53 domain"/>
    <property type="match status" value="1"/>
</dbReference>
<feature type="active site" description="Charge relay system" evidence="5">
    <location>
        <position position="367"/>
    </location>
</feature>
<keyword evidence="4 5" id="KW-0720">Serine protease</keyword>
<comment type="similarity">
    <text evidence="1 5 6">Belongs to the peptidase S8 family.</text>
</comment>
<dbReference type="Proteomes" id="UP000661918">
    <property type="component" value="Unassembled WGS sequence"/>
</dbReference>
<dbReference type="GO" id="GO:0006508">
    <property type="term" value="P:proteolysis"/>
    <property type="evidence" value="ECO:0007669"/>
    <property type="project" value="UniProtKB-KW"/>
</dbReference>
<protein>
    <submittedName>
        <fullName evidence="8">Major intracellular serine protease</fullName>
    </submittedName>
</protein>
<evidence type="ECO:0000313" key="8">
    <source>
        <dbReference type="EMBL" id="GGM11803.1"/>
    </source>
</evidence>
<feature type="active site" description="Charge relay system" evidence="5">
    <location>
        <position position="167"/>
    </location>
</feature>
<keyword evidence="2 5" id="KW-0645">Protease</keyword>
<dbReference type="PANTHER" id="PTHR43806:SF11">
    <property type="entry name" value="CEREVISIN-RELATED"/>
    <property type="match status" value="1"/>
</dbReference>
<evidence type="ECO:0000256" key="3">
    <source>
        <dbReference type="ARBA" id="ARBA00022801"/>
    </source>
</evidence>
<accession>A0ABQ2GUT7</accession>
<evidence type="ECO:0000256" key="5">
    <source>
        <dbReference type="PROSITE-ProRule" id="PRU01240"/>
    </source>
</evidence>
<comment type="caution">
    <text evidence="8">The sequence shown here is derived from an EMBL/GenBank/DDBJ whole genome shotgun (WGS) entry which is preliminary data.</text>
</comment>
<dbReference type="PROSITE" id="PS00136">
    <property type="entry name" value="SUBTILASE_ASP"/>
    <property type="match status" value="1"/>
</dbReference>
<dbReference type="PANTHER" id="PTHR43806">
    <property type="entry name" value="PEPTIDASE S8"/>
    <property type="match status" value="1"/>
</dbReference>
<proteinExistence type="inferred from homology"/>
<dbReference type="EMBL" id="BMOM01000015">
    <property type="protein sequence ID" value="GGM11803.1"/>
    <property type="molecule type" value="Genomic_DNA"/>
</dbReference>
<evidence type="ECO:0000256" key="2">
    <source>
        <dbReference type="ARBA" id="ARBA00022670"/>
    </source>
</evidence>
<dbReference type="InterPro" id="IPR036852">
    <property type="entry name" value="Peptidase_S8/S53_dom_sf"/>
</dbReference>
<feature type="active site" description="Charge relay system" evidence="5">
    <location>
        <position position="131"/>
    </location>
</feature>
<dbReference type="PROSITE" id="PS00138">
    <property type="entry name" value="SUBTILASE_SER"/>
    <property type="match status" value="1"/>
</dbReference>
<feature type="domain" description="Peptidase S8/S53" evidence="7">
    <location>
        <begin position="122"/>
        <end position="406"/>
    </location>
</feature>
<keyword evidence="3 5" id="KW-0378">Hydrolase</keyword>
<dbReference type="InterPro" id="IPR015500">
    <property type="entry name" value="Peptidase_S8_subtilisin-rel"/>
</dbReference>
<name>A0ABQ2GUT7_9DEIO</name>
<dbReference type="SUPFAM" id="SSF52743">
    <property type="entry name" value="Subtilisin-like"/>
    <property type="match status" value="1"/>
</dbReference>
<sequence>MQKDRFIVLRQDTATSTYTSLADTALADTLTGNRADAAERRAELGLERSGVPAPTPLRLEVQTLDRRAWPELLQESAVRSAAPSIPMRLIRPVRRSEAVDVQADGPTWGVRAVRADSSPHSGRGVTVAVLDTGIDPEHPAFAGVELIRRDFTLPGGDQDGGVDAEGHGTHCAGTIFGREVDGRRIGVAPGVERALIGRVLGADGSGSSEGIARALTWAVGLRAHVMSMSLGMDFPGRVAELIRRGLPAELATSQALLDYRANLELFAALASYARALGGDATPTLLIAAAGNESRRQQNPDWEVGVAPPATAAGFLSVAALGQGQNGAPRQDLKVAPFSNTGATFSGPGVDIVSAKAGGGLTRMSGTSMATPHVAGVAALWFERLIAADDLTRETIDTRLKASATREPLVADVDRLDVGLGLVQTPQ</sequence>
<dbReference type="InterPro" id="IPR000209">
    <property type="entry name" value="Peptidase_S8/S53_dom"/>
</dbReference>
<evidence type="ECO:0000256" key="6">
    <source>
        <dbReference type="RuleBase" id="RU003355"/>
    </source>
</evidence>
<dbReference type="PROSITE" id="PS51892">
    <property type="entry name" value="SUBTILASE"/>
    <property type="match status" value="1"/>
</dbReference>